<feature type="modified residue" description="4-aspartylphosphate" evidence="3">
    <location>
        <position position="62"/>
    </location>
</feature>
<keyword evidence="1 3" id="KW-0597">Phosphoprotein</keyword>
<evidence type="ECO:0000259" key="5">
    <source>
        <dbReference type="PROSITE" id="PS50110"/>
    </source>
</evidence>
<dbReference type="InterPro" id="IPR001789">
    <property type="entry name" value="Sig_transdc_resp-reg_receiver"/>
</dbReference>
<dbReference type="SMART" id="SM00448">
    <property type="entry name" value="REC"/>
    <property type="match status" value="1"/>
</dbReference>
<dbReference type="InterPro" id="IPR011006">
    <property type="entry name" value="CheY-like_superfamily"/>
</dbReference>
<dbReference type="GO" id="GO:0000160">
    <property type="term" value="P:phosphorelay signal transduction system"/>
    <property type="evidence" value="ECO:0007669"/>
    <property type="project" value="UniProtKB-KW"/>
</dbReference>
<evidence type="ECO:0000256" key="3">
    <source>
        <dbReference type="PROSITE-ProRule" id="PRU00169"/>
    </source>
</evidence>
<name>A0A838XGS3_9HYPH</name>
<feature type="region of interest" description="Disordered" evidence="4">
    <location>
        <begin position="148"/>
        <end position="167"/>
    </location>
</feature>
<dbReference type="PANTHER" id="PTHR45339">
    <property type="entry name" value="HYBRID SIGNAL TRANSDUCTION HISTIDINE KINASE J"/>
    <property type="match status" value="1"/>
</dbReference>
<dbReference type="AlphaFoldDB" id="A0A838XGS3"/>
<comment type="caution">
    <text evidence="6">The sequence shown here is derived from an EMBL/GenBank/DDBJ whole genome shotgun (WGS) entry which is preliminary data.</text>
</comment>
<evidence type="ECO:0000256" key="1">
    <source>
        <dbReference type="ARBA" id="ARBA00022553"/>
    </source>
</evidence>
<feature type="domain" description="Response regulatory" evidence="5">
    <location>
        <begin position="12"/>
        <end position="130"/>
    </location>
</feature>
<dbReference type="Pfam" id="PF00072">
    <property type="entry name" value="Response_reg"/>
    <property type="match status" value="1"/>
</dbReference>
<dbReference type="Gene3D" id="3.40.50.2300">
    <property type="match status" value="1"/>
</dbReference>
<dbReference type="Proteomes" id="UP000559404">
    <property type="component" value="Unassembled WGS sequence"/>
</dbReference>
<dbReference type="CDD" id="cd17546">
    <property type="entry name" value="REC_hyHK_CKI1_RcsC-like"/>
    <property type="match status" value="1"/>
</dbReference>
<dbReference type="PROSITE" id="PS50110">
    <property type="entry name" value="RESPONSE_REGULATORY"/>
    <property type="match status" value="1"/>
</dbReference>
<accession>A0A838XGS3</accession>
<evidence type="ECO:0000256" key="2">
    <source>
        <dbReference type="ARBA" id="ARBA00023012"/>
    </source>
</evidence>
<evidence type="ECO:0000313" key="6">
    <source>
        <dbReference type="EMBL" id="MBA4610589.1"/>
    </source>
</evidence>
<dbReference type="PANTHER" id="PTHR45339:SF1">
    <property type="entry name" value="HYBRID SIGNAL TRANSDUCTION HISTIDINE KINASE J"/>
    <property type="match status" value="1"/>
</dbReference>
<keyword evidence="2" id="KW-0902">Two-component regulatory system</keyword>
<protein>
    <submittedName>
        <fullName evidence="6">Response regulator</fullName>
    </submittedName>
</protein>
<reference evidence="6 7" key="2">
    <citation type="submission" date="2020-08" db="EMBL/GenBank/DDBJ databases">
        <title>Stappia taiwanensis sp. nov., isolated from a coastal thermal spring.</title>
        <authorList>
            <person name="Kampfer P."/>
        </authorList>
    </citation>
    <scope>NUCLEOTIDE SEQUENCE [LARGE SCALE GENOMIC DNA]</scope>
    <source>
        <strain evidence="6 7">DSM 23284</strain>
    </source>
</reference>
<dbReference type="EMBL" id="JACEON010000002">
    <property type="protein sequence ID" value="MBA4610589.1"/>
    <property type="molecule type" value="Genomic_DNA"/>
</dbReference>
<feature type="region of interest" description="Disordered" evidence="4">
    <location>
        <begin position="184"/>
        <end position="215"/>
    </location>
</feature>
<organism evidence="6 7">
    <name type="scientific">Stappia taiwanensis</name>
    <dbReference type="NCBI Taxonomy" id="992267"/>
    <lineage>
        <taxon>Bacteria</taxon>
        <taxon>Pseudomonadati</taxon>
        <taxon>Pseudomonadota</taxon>
        <taxon>Alphaproteobacteria</taxon>
        <taxon>Hyphomicrobiales</taxon>
        <taxon>Stappiaceae</taxon>
        <taxon>Stappia</taxon>
    </lineage>
</organism>
<gene>
    <name evidence="6" type="ORF">H1W37_02895</name>
</gene>
<evidence type="ECO:0000256" key="4">
    <source>
        <dbReference type="SAM" id="MobiDB-lite"/>
    </source>
</evidence>
<evidence type="ECO:0000313" key="7">
    <source>
        <dbReference type="Proteomes" id="UP000559404"/>
    </source>
</evidence>
<reference evidence="6 7" key="1">
    <citation type="submission" date="2020-07" db="EMBL/GenBank/DDBJ databases">
        <authorList>
            <person name="Li M."/>
        </authorList>
    </citation>
    <scope>NUCLEOTIDE SEQUENCE [LARGE SCALE GENOMIC DNA]</scope>
    <source>
        <strain evidence="6 7">DSM 23284</strain>
    </source>
</reference>
<keyword evidence="7" id="KW-1185">Reference proteome</keyword>
<dbReference type="SUPFAM" id="SSF52172">
    <property type="entry name" value="CheY-like"/>
    <property type="match status" value="1"/>
</dbReference>
<proteinExistence type="predicted"/>
<sequence length="215" mass="23465">MPLPPLDLSELRVLIVEDNPYMRQILRMMLTGYGVRSVFEAEDGAEALELVASSAPDLVLTDWLMPIVNGAELTRMIRQMPAPACFLPIIAITAHTEKRRILSARDSGITEVMCKPVSARGLYLRIANCILNPRDFVRSPSFFGPDRRRFQAPLHNGTERRGTGIADGYTLDETGELSQSQENAAVATGRAGASDPSRRGAAAVRQVRTSGQGTV</sequence>
<dbReference type="RefSeq" id="WP_181758781.1">
    <property type="nucleotide sequence ID" value="NZ_BMCR01000002.1"/>
</dbReference>